<evidence type="ECO:0000313" key="2">
    <source>
        <dbReference type="EMBL" id="QLJ52302.1"/>
    </source>
</evidence>
<dbReference type="EMBL" id="CP058998">
    <property type="protein sequence ID" value="QLJ52302.1"/>
    <property type="molecule type" value="Genomic_DNA"/>
</dbReference>
<keyword evidence="1" id="KW-0812">Transmembrane</keyword>
<sequence>MEELTFLDLVVLQRMEPGLVVDKVGSKLNTDFFEGSNIVGTLKQKGYIDFKTNYPSSSEIEVSQVGARMLEVADEKAKEAVDELDLAVLQNVVAGYKEPDEIKNALNIRSGDLAVHLHKLVKQDLISYSIKGKNIRLSITEDGFKKVSAMPKKEKPAEEEIVVTGEAAPAEPQAPAGPVKLDSQMRMKAKMEYYMEKWKKNPTQPIIYAAALILIILIALYLLFLR</sequence>
<dbReference type="KEGG" id="flt:Sv326_0127"/>
<name>A0A7D6BN02_FERL1</name>
<evidence type="ECO:0000256" key="1">
    <source>
        <dbReference type="SAM" id="Phobius"/>
    </source>
</evidence>
<organism evidence="2 3">
    <name type="scientific">Fermentimicrarchaeum limneticum</name>
    <dbReference type="NCBI Taxonomy" id="2795018"/>
    <lineage>
        <taxon>Archaea</taxon>
        <taxon>Candidatus Micrarchaeota</taxon>
        <taxon>Candidatus Fermentimicrarchaeales</taxon>
        <taxon>Candidatus Fermentimicrarchaeaceae</taxon>
        <taxon>Candidatus Fermentimicrarchaeum</taxon>
    </lineage>
</organism>
<reference evidence="3" key="1">
    <citation type="submission" date="2020-07" db="EMBL/GenBank/DDBJ databases">
        <title>Metabolic diversity and evolutionary history of the archaeal phylum ###Micrarchaeota### uncovered from a freshwater lake metagenome.</title>
        <authorList>
            <person name="Kadnikov V.V."/>
            <person name="Savvichev A.S."/>
            <person name="Mardanov A.V."/>
            <person name="Beletsky A.V."/>
            <person name="Chupakov A.V."/>
            <person name="Kokryatskaya N.M."/>
            <person name="Pimenov N.V."/>
            <person name="Ravin N.V."/>
        </authorList>
    </citation>
    <scope>NUCLEOTIDE SEQUENCE [LARGE SCALE GENOMIC DNA]</scope>
</reference>
<protein>
    <submittedName>
        <fullName evidence="2">Uncharacterized protein</fullName>
    </submittedName>
</protein>
<feature type="transmembrane region" description="Helical" evidence="1">
    <location>
        <begin position="206"/>
        <end position="225"/>
    </location>
</feature>
<accession>A0A7D6BN02</accession>
<dbReference type="InterPro" id="IPR036388">
    <property type="entry name" value="WH-like_DNA-bd_sf"/>
</dbReference>
<proteinExistence type="predicted"/>
<keyword evidence="1" id="KW-1133">Transmembrane helix</keyword>
<dbReference type="InterPro" id="IPR036390">
    <property type="entry name" value="WH_DNA-bd_sf"/>
</dbReference>
<evidence type="ECO:0000313" key="3">
    <source>
        <dbReference type="Proteomes" id="UP000510821"/>
    </source>
</evidence>
<keyword evidence="1" id="KW-0472">Membrane</keyword>
<dbReference type="Gene3D" id="1.10.10.10">
    <property type="entry name" value="Winged helix-like DNA-binding domain superfamily/Winged helix DNA-binding domain"/>
    <property type="match status" value="1"/>
</dbReference>
<dbReference type="AlphaFoldDB" id="A0A7D6BN02"/>
<dbReference type="Proteomes" id="UP000510821">
    <property type="component" value="Chromosome"/>
</dbReference>
<dbReference type="SUPFAM" id="SSF46785">
    <property type="entry name" value="Winged helix' DNA-binding domain"/>
    <property type="match status" value="1"/>
</dbReference>
<gene>
    <name evidence="2" type="ORF">Sv326_0127</name>
</gene>